<dbReference type="Proteomes" id="UP000008322">
    <property type="component" value="Chromosome"/>
</dbReference>
<proteinExistence type="predicted"/>
<dbReference type="AlphaFoldDB" id="A0A6C7A411"/>
<accession>A0A6C7A411</accession>
<evidence type="ECO:0000313" key="1">
    <source>
        <dbReference type="EMBL" id="ACH77924.1"/>
    </source>
</evidence>
<organism evidence="1 2">
    <name type="scientific">Salmonella dublin (strain CT_02021853)</name>
    <dbReference type="NCBI Taxonomy" id="439851"/>
    <lineage>
        <taxon>Bacteria</taxon>
        <taxon>Pseudomonadati</taxon>
        <taxon>Pseudomonadota</taxon>
        <taxon>Gammaproteobacteria</taxon>
        <taxon>Enterobacterales</taxon>
        <taxon>Enterobacteriaceae</taxon>
        <taxon>Salmonella</taxon>
    </lineage>
</organism>
<reference evidence="1 2" key="1">
    <citation type="journal article" date="2011" name="J. Bacteriol.">
        <title>Comparative genomics of 28 Salmonella enterica isolates: evidence for CRISPR-mediated adaptive sublineage evolution.</title>
        <authorList>
            <person name="Fricke W.F."/>
            <person name="Mammel M.K."/>
            <person name="McDermott P.F."/>
            <person name="Tartera C."/>
            <person name="White D.G."/>
            <person name="Leclerc J.E."/>
            <person name="Ravel J."/>
            <person name="Cebula T.A."/>
        </authorList>
    </citation>
    <scope>NUCLEOTIDE SEQUENCE [LARGE SCALE GENOMIC DNA]</scope>
    <source>
        <strain evidence="1 2">CT_02021853</strain>
    </source>
</reference>
<name>A0A6C7A411_SALDC</name>
<sequence>MLQHRSISHYLLHNVEVKPYVGQFGEEMDFHTDDYRIVI</sequence>
<protein>
    <submittedName>
        <fullName evidence="1">Uncharacterized protein</fullName>
    </submittedName>
</protein>
<dbReference type="KEGG" id="sed:SeD_A0336"/>
<evidence type="ECO:0000313" key="2">
    <source>
        <dbReference type="Proteomes" id="UP000008322"/>
    </source>
</evidence>
<dbReference type="EMBL" id="CP001144">
    <property type="protein sequence ID" value="ACH77924.1"/>
    <property type="molecule type" value="Genomic_DNA"/>
</dbReference>
<gene>
    <name evidence="1" type="ordered locus">SeD_A0336</name>
</gene>